<organism evidence="1 2">
    <name type="scientific">Vitrella brassicaformis (strain CCMP3155)</name>
    <dbReference type="NCBI Taxonomy" id="1169540"/>
    <lineage>
        <taxon>Eukaryota</taxon>
        <taxon>Sar</taxon>
        <taxon>Alveolata</taxon>
        <taxon>Colpodellida</taxon>
        <taxon>Vitrellaceae</taxon>
        <taxon>Vitrella</taxon>
    </lineage>
</organism>
<dbReference type="Proteomes" id="UP000041254">
    <property type="component" value="Unassembled WGS sequence"/>
</dbReference>
<proteinExistence type="predicted"/>
<reference evidence="1 2" key="1">
    <citation type="submission" date="2014-11" db="EMBL/GenBank/DDBJ databases">
        <authorList>
            <person name="Zhu J."/>
            <person name="Qi W."/>
            <person name="Song R."/>
        </authorList>
    </citation>
    <scope>NUCLEOTIDE SEQUENCE [LARGE SCALE GENOMIC DNA]</scope>
</reference>
<accession>A0A0G4GXJ8</accession>
<keyword evidence="2" id="KW-1185">Reference proteome</keyword>
<protein>
    <submittedName>
        <fullName evidence="1">Uncharacterized protein</fullName>
    </submittedName>
</protein>
<dbReference type="InParanoid" id="A0A0G4GXJ8"/>
<dbReference type="VEuPathDB" id="CryptoDB:Vbra_23237"/>
<evidence type="ECO:0000313" key="2">
    <source>
        <dbReference type="Proteomes" id="UP000041254"/>
    </source>
</evidence>
<dbReference type="AlphaFoldDB" id="A0A0G4GXJ8"/>
<evidence type="ECO:0000313" key="1">
    <source>
        <dbReference type="EMBL" id="CEM35705.1"/>
    </source>
</evidence>
<gene>
    <name evidence="1" type="ORF">Vbra_23237</name>
</gene>
<name>A0A0G4GXJ8_VITBC</name>
<sequence length="73" mass="8180">MELAALGMTMTDGVPRLQHLSVCTGTRQLLYSNLHQLLDPLAHLGASRQQDWPPGRSGQERTAVWKACSLRFY</sequence>
<dbReference type="EMBL" id="CDMY01000861">
    <property type="protein sequence ID" value="CEM35705.1"/>
    <property type="molecule type" value="Genomic_DNA"/>
</dbReference>